<evidence type="ECO:0000256" key="12">
    <source>
        <dbReference type="ARBA" id="ARBA00072182"/>
    </source>
</evidence>
<keyword evidence="4" id="KW-0963">Cytoplasm</keyword>
<accession>A0A834DMX0</accession>
<dbReference type="GO" id="GO:0005874">
    <property type="term" value="C:microtubule"/>
    <property type="evidence" value="ECO:0007669"/>
    <property type="project" value="UniProtKB-KW"/>
</dbReference>
<keyword evidence="3" id="KW-1003">Cell membrane</keyword>
<evidence type="ECO:0000256" key="9">
    <source>
        <dbReference type="ARBA" id="ARBA00023212"/>
    </source>
</evidence>
<comment type="caution">
    <text evidence="15">The sequence shown here is derived from an EMBL/GenBank/DDBJ whole genome shotgun (WGS) entry which is preliminary data.</text>
</comment>
<name>A0A834DMX0_9CHIR</name>
<dbReference type="GO" id="GO:0051493">
    <property type="term" value="P:regulation of cytoskeleton organization"/>
    <property type="evidence" value="ECO:0007669"/>
    <property type="project" value="TreeGrafter"/>
</dbReference>
<evidence type="ECO:0000259" key="14">
    <source>
        <dbReference type="PROSITE" id="PS50021"/>
    </source>
</evidence>
<comment type="subcellular location">
    <subcellularLocation>
        <location evidence="1">Apical cell membrane</location>
    </subcellularLocation>
    <subcellularLocation>
        <location evidence="2">Cytoplasm</location>
        <location evidence="2">Cytoskeleton</location>
        <location evidence="2">Cilium axoneme</location>
    </subcellularLocation>
</comment>
<evidence type="ECO:0000256" key="2">
    <source>
        <dbReference type="ARBA" id="ARBA00004430"/>
    </source>
</evidence>
<feature type="region of interest" description="Disordered" evidence="13">
    <location>
        <begin position="257"/>
        <end position="276"/>
    </location>
</feature>
<proteinExistence type="predicted"/>
<dbReference type="Gene3D" id="1.10.418.10">
    <property type="entry name" value="Calponin-like domain"/>
    <property type="match status" value="1"/>
</dbReference>
<organism evidence="15 16">
    <name type="scientific">Phyllostomus discolor</name>
    <name type="common">pale spear-nosed bat</name>
    <dbReference type="NCBI Taxonomy" id="89673"/>
    <lineage>
        <taxon>Eukaryota</taxon>
        <taxon>Metazoa</taxon>
        <taxon>Chordata</taxon>
        <taxon>Craniata</taxon>
        <taxon>Vertebrata</taxon>
        <taxon>Euteleostomi</taxon>
        <taxon>Mammalia</taxon>
        <taxon>Eutheria</taxon>
        <taxon>Laurasiatheria</taxon>
        <taxon>Chiroptera</taxon>
        <taxon>Yangochiroptera</taxon>
        <taxon>Phyllostomidae</taxon>
        <taxon>Phyllostominae</taxon>
        <taxon>Phyllostomus</taxon>
    </lineage>
</organism>
<gene>
    <name evidence="15" type="ORF">HJG60_018022</name>
</gene>
<evidence type="ECO:0000256" key="13">
    <source>
        <dbReference type="SAM" id="MobiDB-lite"/>
    </source>
</evidence>
<dbReference type="SUPFAM" id="SSF47576">
    <property type="entry name" value="Calponin-homology domain, CH-domain"/>
    <property type="match status" value="1"/>
</dbReference>
<keyword evidence="6" id="KW-0970">Cilium biogenesis/degradation</keyword>
<feature type="domain" description="Calponin-homology (CH)" evidence="14">
    <location>
        <begin position="7"/>
        <end position="112"/>
    </location>
</feature>
<evidence type="ECO:0000256" key="1">
    <source>
        <dbReference type="ARBA" id="ARBA00004221"/>
    </source>
</evidence>
<keyword evidence="7" id="KW-0969">Cilium</keyword>
<evidence type="ECO:0000256" key="5">
    <source>
        <dbReference type="ARBA" id="ARBA00022701"/>
    </source>
</evidence>
<dbReference type="GO" id="GO:0016324">
    <property type="term" value="C:apical plasma membrane"/>
    <property type="evidence" value="ECO:0007669"/>
    <property type="project" value="UniProtKB-SubCell"/>
</dbReference>
<evidence type="ECO:0000256" key="11">
    <source>
        <dbReference type="ARBA" id="ARBA00064577"/>
    </source>
</evidence>
<evidence type="ECO:0000256" key="3">
    <source>
        <dbReference type="ARBA" id="ARBA00022475"/>
    </source>
</evidence>
<dbReference type="GO" id="GO:0005930">
    <property type="term" value="C:axoneme"/>
    <property type="evidence" value="ECO:0007669"/>
    <property type="project" value="UniProtKB-SubCell"/>
</dbReference>
<keyword evidence="8" id="KW-0472">Membrane</keyword>
<evidence type="ECO:0000313" key="15">
    <source>
        <dbReference type="EMBL" id="KAF6089470.1"/>
    </source>
</evidence>
<dbReference type="GO" id="GO:0030030">
    <property type="term" value="P:cell projection organization"/>
    <property type="evidence" value="ECO:0007669"/>
    <property type="project" value="UniProtKB-KW"/>
</dbReference>
<protein>
    <recommendedName>
        <fullName evidence="12">Sperm flagellar protein 1</fullName>
    </recommendedName>
</protein>
<dbReference type="FunFam" id="1.10.418.10:FF:000060">
    <property type="entry name" value="Sperm flagellar protein 1"/>
    <property type="match status" value="1"/>
</dbReference>
<keyword evidence="5" id="KW-0493">Microtubule</keyword>
<dbReference type="PANTHER" id="PTHR12509:SF16">
    <property type="entry name" value="SPERM FLAGELLAR PROTEIN 1"/>
    <property type="match status" value="1"/>
</dbReference>
<evidence type="ECO:0000256" key="6">
    <source>
        <dbReference type="ARBA" id="ARBA00022794"/>
    </source>
</evidence>
<dbReference type="PROSITE" id="PS50021">
    <property type="entry name" value="CH"/>
    <property type="match status" value="1"/>
</dbReference>
<reference evidence="15 16" key="1">
    <citation type="journal article" date="2020" name="Nature">
        <title>Six reference-quality genomes reveal evolution of bat adaptations.</title>
        <authorList>
            <person name="Jebb D."/>
            <person name="Huang Z."/>
            <person name="Pippel M."/>
            <person name="Hughes G.M."/>
            <person name="Lavrichenko K."/>
            <person name="Devanna P."/>
            <person name="Winkler S."/>
            <person name="Jermiin L.S."/>
            <person name="Skirmuntt E.C."/>
            <person name="Katzourakis A."/>
            <person name="Burkitt-Gray L."/>
            <person name="Ray D.A."/>
            <person name="Sullivan K.A.M."/>
            <person name="Roscito J.G."/>
            <person name="Kirilenko B.M."/>
            <person name="Davalos L.M."/>
            <person name="Corthals A.P."/>
            <person name="Power M.L."/>
            <person name="Jones G."/>
            <person name="Ransome R.D."/>
            <person name="Dechmann D.K.N."/>
            <person name="Locatelli A.G."/>
            <person name="Puechmaille S.J."/>
            <person name="Fedrigo O."/>
            <person name="Jarvis E.D."/>
            <person name="Hiller M."/>
            <person name="Vernes S.C."/>
            <person name="Myers E.W."/>
            <person name="Teeling E.C."/>
        </authorList>
    </citation>
    <scope>NUCLEOTIDE SEQUENCE [LARGE SCALE GENOMIC DNA]</scope>
    <source>
        <strain evidence="15">Bat1K_MPI-CBG_1</strain>
    </source>
</reference>
<dbReference type="Proteomes" id="UP000664940">
    <property type="component" value="Unassembled WGS sequence"/>
</dbReference>
<evidence type="ECO:0000256" key="7">
    <source>
        <dbReference type="ARBA" id="ARBA00023069"/>
    </source>
</evidence>
<dbReference type="EMBL" id="JABVXQ010000010">
    <property type="protein sequence ID" value="KAF6089470.1"/>
    <property type="molecule type" value="Genomic_DNA"/>
</dbReference>
<dbReference type="InterPro" id="IPR052111">
    <property type="entry name" value="Spermatogenesis_Ciliary_MAP"/>
</dbReference>
<keyword evidence="9" id="KW-0206">Cytoskeleton</keyword>
<evidence type="ECO:0000256" key="8">
    <source>
        <dbReference type="ARBA" id="ARBA00023136"/>
    </source>
</evidence>
<dbReference type="InterPro" id="IPR010441">
    <property type="entry name" value="CH_2"/>
</dbReference>
<comment type="subunit">
    <text evidence="11">Homodimer. Interacts with actin, TJP1, CGN and CDH1.</text>
</comment>
<sequence>MAGSVDEEALHQLYLWVDNIPLSRPKRNLSRDFSDGVLVAEVIKFYFPKMVEMHNYVPANSLQQKLSNWGHLNRKVLNKLNFSVPEDVMRKIAQCTPGVVELVLIPLRQRLEERQRPRKQGLGSLQVPPYSGFSHCSGGAFQAAESPHLGDKCGRGCLLKGSLTWGTVEGTQGYLGMGECELTVDPGGSFRSWLPRMALATWMWVKWLLLFLPPRRNFSPVFLSYGGRLEGKIGRKDSKRVTPPLTSSQVCLRRLEGKVPQIPREGGSSGKEAGSS</sequence>
<keyword evidence="15" id="KW-0282">Flagellum</keyword>
<evidence type="ECO:0000256" key="10">
    <source>
        <dbReference type="ARBA" id="ARBA00023273"/>
    </source>
</evidence>
<keyword evidence="10" id="KW-0966">Cell projection</keyword>
<evidence type="ECO:0000313" key="16">
    <source>
        <dbReference type="Proteomes" id="UP000664940"/>
    </source>
</evidence>
<dbReference type="PANTHER" id="PTHR12509">
    <property type="entry name" value="SPERMATOGENESIS-ASSOCIATED 4-RELATED"/>
    <property type="match status" value="1"/>
</dbReference>
<dbReference type="GO" id="GO:0008017">
    <property type="term" value="F:microtubule binding"/>
    <property type="evidence" value="ECO:0007669"/>
    <property type="project" value="TreeGrafter"/>
</dbReference>
<evidence type="ECO:0000256" key="4">
    <source>
        <dbReference type="ARBA" id="ARBA00022490"/>
    </source>
</evidence>
<dbReference type="InterPro" id="IPR036872">
    <property type="entry name" value="CH_dom_sf"/>
</dbReference>
<dbReference type="AlphaFoldDB" id="A0A834DMX0"/>
<dbReference type="InterPro" id="IPR001715">
    <property type="entry name" value="CH_dom"/>
</dbReference>
<dbReference type="Pfam" id="PF06294">
    <property type="entry name" value="CH_2"/>
    <property type="match status" value="1"/>
</dbReference>